<dbReference type="FunCoup" id="A0A6J0BWB5">
    <property type="interactions" value="1"/>
</dbReference>
<dbReference type="InterPro" id="IPR009003">
    <property type="entry name" value="Peptidase_S1_PA"/>
</dbReference>
<keyword evidence="8" id="KW-0378">Hydrolase</keyword>
<gene>
    <name evidence="8" type="primary">LOC107223261</name>
</gene>
<organism evidence="8">
    <name type="scientific">Neodiprion lecontei</name>
    <name type="common">Redheaded pine sawfly</name>
    <dbReference type="NCBI Taxonomy" id="441921"/>
    <lineage>
        <taxon>Eukaryota</taxon>
        <taxon>Metazoa</taxon>
        <taxon>Ecdysozoa</taxon>
        <taxon>Arthropoda</taxon>
        <taxon>Hexapoda</taxon>
        <taxon>Insecta</taxon>
        <taxon>Pterygota</taxon>
        <taxon>Neoptera</taxon>
        <taxon>Endopterygota</taxon>
        <taxon>Hymenoptera</taxon>
        <taxon>Tenthredinoidea</taxon>
        <taxon>Diprionidae</taxon>
        <taxon>Diprioninae</taxon>
        <taxon>Neodiprion</taxon>
    </lineage>
</organism>
<dbReference type="InterPro" id="IPR001314">
    <property type="entry name" value="Peptidase_S1A"/>
</dbReference>
<feature type="chain" id="PRO_5046216894" evidence="4">
    <location>
        <begin position="21"/>
        <end position="395"/>
    </location>
</feature>
<evidence type="ECO:0000256" key="1">
    <source>
        <dbReference type="ARBA" id="ARBA00023157"/>
    </source>
</evidence>
<evidence type="ECO:0000256" key="2">
    <source>
        <dbReference type="ARBA" id="ARBA00024195"/>
    </source>
</evidence>
<comment type="caution">
    <text evidence="3">Lacks conserved residue(s) required for the propagation of feature annotation.</text>
</comment>
<keyword evidence="7" id="KW-1185">Reference proteome</keyword>
<dbReference type="InterPro" id="IPR000859">
    <property type="entry name" value="CUB_dom"/>
</dbReference>
<dbReference type="InParanoid" id="A0A6J0BWB5"/>
<dbReference type="PANTHER" id="PTHR24256">
    <property type="entry name" value="TRYPTASE-RELATED"/>
    <property type="match status" value="1"/>
</dbReference>
<keyword evidence="8" id="KW-0645">Protease</keyword>
<evidence type="ECO:0000313" key="8">
    <source>
        <dbReference type="RefSeq" id="XP_015518373.2"/>
    </source>
</evidence>
<evidence type="ECO:0000313" key="7">
    <source>
        <dbReference type="Proteomes" id="UP000829291"/>
    </source>
</evidence>
<feature type="domain" description="CUB" evidence="5">
    <location>
        <begin position="25"/>
        <end position="137"/>
    </location>
</feature>
<dbReference type="CDD" id="cd00041">
    <property type="entry name" value="CUB"/>
    <property type="match status" value="1"/>
</dbReference>
<dbReference type="Pfam" id="PF00089">
    <property type="entry name" value="Trypsin"/>
    <property type="match status" value="1"/>
</dbReference>
<comment type="similarity">
    <text evidence="2">Belongs to the peptidase S1 family. CLIP subfamily.</text>
</comment>
<dbReference type="PROSITE" id="PS50240">
    <property type="entry name" value="TRYPSIN_DOM"/>
    <property type="match status" value="1"/>
</dbReference>
<keyword evidence="4" id="KW-0732">Signal</keyword>
<dbReference type="Proteomes" id="UP000829291">
    <property type="component" value="Chromosome 3"/>
</dbReference>
<keyword evidence="1" id="KW-1015">Disulfide bond</keyword>
<dbReference type="Gene3D" id="2.60.120.290">
    <property type="entry name" value="Spermadhesin, CUB domain"/>
    <property type="match status" value="1"/>
</dbReference>
<dbReference type="GeneID" id="107223261"/>
<dbReference type="KEGG" id="nlo:107223261"/>
<sequence length="395" mass="42484">MTKYLALVALVVGWSTKTWAIDAGCDYYQVISPGKTYYVYSPGYPESYTGQHSCRWYAKSATKVKISCQTFSLPASNNCAGDRLSISPSGNLQLADAHNYCGVGTFDTTSNGNNMNIVFTAFKGTSGGRFLCTLEATPNASSPTCNCGWKKQSRIVGGTTTGVNEFPMMAGIVDVNQRLVFCGATIISPTVVASAAHCLQNMATKETAVLVGDHDLSTGTDTSAAVLHLVAKILLHPSYSVDTNANDISLVFTLEPIVFNMDVGPACLPFAYASTTFVGNEVEMLGWGTLEFAGAKSDVLQKVKVNVTSINRCQQSFPQVTNKQICTYTPGKDACQFDSGGPLLWQNEINGRLFLVGIISFGELCADKKPAVNTRVGAYLDWILSNTPDDYCRVQ</sequence>
<protein>
    <submittedName>
        <fullName evidence="8">Venom serine protease 34</fullName>
    </submittedName>
</protein>
<proteinExistence type="inferred from homology"/>
<accession>A0A6J0BWB5</accession>
<dbReference type="SUPFAM" id="SSF49854">
    <property type="entry name" value="Spermadhesin, CUB domain"/>
    <property type="match status" value="1"/>
</dbReference>
<name>A0A6J0BWB5_NEOLC</name>
<dbReference type="InterPro" id="IPR035914">
    <property type="entry name" value="Sperma_CUB_dom_sf"/>
</dbReference>
<evidence type="ECO:0000259" key="6">
    <source>
        <dbReference type="PROSITE" id="PS50240"/>
    </source>
</evidence>
<dbReference type="PRINTS" id="PR00722">
    <property type="entry name" value="CHYMOTRYPSIN"/>
</dbReference>
<evidence type="ECO:0000256" key="3">
    <source>
        <dbReference type="PROSITE-ProRule" id="PRU00059"/>
    </source>
</evidence>
<evidence type="ECO:0000256" key="4">
    <source>
        <dbReference type="SAM" id="SignalP"/>
    </source>
</evidence>
<dbReference type="RefSeq" id="XP_015518373.2">
    <property type="nucleotide sequence ID" value="XM_015662887.2"/>
</dbReference>
<dbReference type="InterPro" id="IPR051487">
    <property type="entry name" value="Ser/Thr_Proteases_Immune/Dev"/>
</dbReference>
<reference evidence="8" key="1">
    <citation type="submission" date="2025-08" db="UniProtKB">
        <authorList>
            <consortium name="RefSeq"/>
        </authorList>
    </citation>
    <scope>IDENTIFICATION</scope>
    <source>
        <tissue evidence="8">Thorax and Abdomen</tissue>
    </source>
</reference>
<dbReference type="InterPro" id="IPR001254">
    <property type="entry name" value="Trypsin_dom"/>
</dbReference>
<dbReference type="CDD" id="cd00190">
    <property type="entry name" value="Tryp_SPc"/>
    <property type="match status" value="1"/>
</dbReference>
<evidence type="ECO:0000259" key="5">
    <source>
        <dbReference type="PROSITE" id="PS01180"/>
    </source>
</evidence>
<dbReference type="InterPro" id="IPR043504">
    <property type="entry name" value="Peptidase_S1_PA_chymotrypsin"/>
</dbReference>
<feature type="signal peptide" evidence="4">
    <location>
        <begin position="1"/>
        <end position="20"/>
    </location>
</feature>
<dbReference type="SUPFAM" id="SSF50494">
    <property type="entry name" value="Trypsin-like serine proteases"/>
    <property type="match status" value="1"/>
</dbReference>
<dbReference type="GO" id="GO:0004252">
    <property type="term" value="F:serine-type endopeptidase activity"/>
    <property type="evidence" value="ECO:0007669"/>
    <property type="project" value="InterPro"/>
</dbReference>
<dbReference type="PROSITE" id="PS01180">
    <property type="entry name" value="CUB"/>
    <property type="match status" value="1"/>
</dbReference>
<dbReference type="Pfam" id="PF00431">
    <property type="entry name" value="CUB"/>
    <property type="match status" value="1"/>
</dbReference>
<dbReference type="GO" id="GO:0006508">
    <property type="term" value="P:proteolysis"/>
    <property type="evidence" value="ECO:0007669"/>
    <property type="project" value="UniProtKB-KW"/>
</dbReference>
<dbReference type="Gene3D" id="2.40.10.10">
    <property type="entry name" value="Trypsin-like serine proteases"/>
    <property type="match status" value="1"/>
</dbReference>
<feature type="domain" description="Peptidase S1" evidence="6">
    <location>
        <begin position="155"/>
        <end position="388"/>
    </location>
</feature>
<dbReference type="GO" id="GO:0005576">
    <property type="term" value="C:extracellular region"/>
    <property type="evidence" value="ECO:0007669"/>
    <property type="project" value="UniProtKB-SubCell"/>
</dbReference>
<dbReference type="OrthoDB" id="6380398at2759"/>
<dbReference type="SMART" id="SM00020">
    <property type="entry name" value="Tryp_SPc"/>
    <property type="match status" value="1"/>
</dbReference>